<dbReference type="InterPro" id="IPR004879">
    <property type="entry name" value="Ssp411-like_TRX"/>
</dbReference>
<evidence type="ECO:0000259" key="1">
    <source>
        <dbReference type="Pfam" id="PF03190"/>
    </source>
</evidence>
<dbReference type="InterPro" id="IPR008928">
    <property type="entry name" value="6-hairpin_glycosidase_sf"/>
</dbReference>
<dbReference type="SUPFAM" id="SSF48208">
    <property type="entry name" value="Six-hairpin glycosidases"/>
    <property type="match status" value="1"/>
</dbReference>
<dbReference type="Pfam" id="PF03190">
    <property type="entry name" value="Thioredox_DsbH"/>
    <property type="match status" value="1"/>
</dbReference>
<dbReference type="PANTHER" id="PTHR42899:SF1">
    <property type="entry name" value="SPERMATOGENESIS-ASSOCIATED PROTEIN 20"/>
    <property type="match status" value="1"/>
</dbReference>
<reference evidence="2 3" key="1">
    <citation type="submission" date="2017-09" db="EMBL/GenBank/DDBJ databases">
        <title>Evaluation of Pacific Biosciences Sequencing Technology to Finishing C. thermocellum Genome Sequences.</title>
        <authorList>
            <person name="Brown S."/>
        </authorList>
    </citation>
    <scope>NUCLEOTIDE SEQUENCE [LARGE SCALE GENOMIC DNA]</scope>
    <source>
        <strain evidence="2 3">AD2</strain>
    </source>
</reference>
<dbReference type="InterPro" id="IPR024705">
    <property type="entry name" value="Ssp411"/>
</dbReference>
<gene>
    <name evidence="2" type="ORF">M972_112027</name>
</gene>
<protein>
    <recommendedName>
        <fullName evidence="1">Spermatogenesis-associated protein 20-like TRX domain-containing protein</fullName>
    </recommendedName>
</protein>
<dbReference type="GeneID" id="35803736"/>
<dbReference type="Gene3D" id="1.50.10.10">
    <property type="match status" value="1"/>
</dbReference>
<organism evidence="2 3">
    <name type="scientific">Acetivibrio thermocellus AD2</name>
    <dbReference type="NCBI Taxonomy" id="1138384"/>
    <lineage>
        <taxon>Bacteria</taxon>
        <taxon>Bacillati</taxon>
        <taxon>Bacillota</taxon>
        <taxon>Clostridia</taxon>
        <taxon>Eubacteriales</taxon>
        <taxon>Oscillospiraceae</taxon>
        <taxon>Acetivibrio</taxon>
    </lineage>
</organism>
<dbReference type="CDD" id="cd02955">
    <property type="entry name" value="SSP411"/>
    <property type="match status" value="1"/>
</dbReference>
<dbReference type="Proteomes" id="UP000223596">
    <property type="component" value="Unassembled WGS sequence"/>
</dbReference>
<comment type="caution">
    <text evidence="2">The sequence shown here is derived from an EMBL/GenBank/DDBJ whole genome shotgun (WGS) entry which is preliminary data.</text>
</comment>
<dbReference type="AlphaFoldDB" id="A0AB36TJA1"/>
<dbReference type="SMR" id="A0AB36TJA1"/>
<feature type="domain" description="Spermatogenesis-associated protein 20-like TRX" evidence="1">
    <location>
        <begin position="8"/>
        <end position="167"/>
    </location>
</feature>
<name>A0AB36TJA1_ACETH</name>
<proteinExistence type="predicted"/>
<evidence type="ECO:0000313" key="3">
    <source>
        <dbReference type="Proteomes" id="UP000223596"/>
    </source>
</evidence>
<sequence>MSAYKQANRLIHEKSPYLLQHAYNPVDWYPWCDEAFEKAKRENKPIFLSIGYSTCHWCHVMESESFEDEEVAEILNKNFVSIKVDREERPDIDSIYMTACQALTGHGGWPLTIIMTPDKKPFFAGTYFPKKDRMGMPGLISILKSVHNTWVNEKDSLAKYSSKVVSVISESIDDDYYYSVDEITEDIFEDAFSQFKYDFDNIYGGFGNAPKFPMPHNLYFLLRYWHKAKEEYALVMVEKTLDSMYSGGIYDHIGFGFCRYSTDEKWLVPHFEKMLYDNALLAIAYLETYQATKNKKYADIAKEIFTYVLRDMTSPEGGFYSAEDADSEGEEGKFYIWSPTEIKEVLGESDGEKFCKYYNITEEGNFEGLNIPNLINSTIPDEDKEFVELCRKKLFDHREKRVHPHKDDKILTAWNGLMIAALAIGGRVLGIEKYTLAAEKASEFIFSKLVRPDGRLLARYRDGEAAFLAYLDDYAFLIWALIELYETTYKPMYLKKAMELTNDMIKYFWDNKKGGLFIYGSDSEQLITRPKEIYDGAIPSGNSVAALNFLRLSRLTGQQELEEKAHQMFALFGSKIDSMPQGYAFFLTAMLFSKSKSNEVVLVGSNEKDTQNMLSILSEDFRPFTTSILYSEEHKDLKELIPFIDNYTTIENKPTAYVCENFVCHEPITDGALLREKLNR</sequence>
<dbReference type="PANTHER" id="PTHR42899">
    <property type="entry name" value="SPERMATOGENESIS-ASSOCIATED PROTEIN 20"/>
    <property type="match status" value="1"/>
</dbReference>
<dbReference type="GO" id="GO:0005975">
    <property type="term" value="P:carbohydrate metabolic process"/>
    <property type="evidence" value="ECO:0007669"/>
    <property type="project" value="InterPro"/>
</dbReference>
<dbReference type="PIRSF" id="PIRSF006402">
    <property type="entry name" value="UCP006402_thioredoxin"/>
    <property type="match status" value="1"/>
</dbReference>
<dbReference type="InterPro" id="IPR012341">
    <property type="entry name" value="6hp_glycosidase-like_sf"/>
</dbReference>
<dbReference type="Gene3D" id="1.50.10.20">
    <property type="match status" value="1"/>
</dbReference>
<accession>A0AB36TJA1</accession>
<dbReference type="InterPro" id="IPR036249">
    <property type="entry name" value="Thioredoxin-like_sf"/>
</dbReference>
<dbReference type="RefSeq" id="WP_003512463.1">
    <property type="nucleotide sequence ID" value="NZ_CP013828.1"/>
</dbReference>
<evidence type="ECO:0000313" key="2">
    <source>
        <dbReference type="EMBL" id="PFH03225.1"/>
    </source>
</evidence>
<dbReference type="Gene3D" id="3.40.30.10">
    <property type="entry name" value="Glutaredoxin"/>
    <property type="match status" value="1"/>
</dbReference>
<dbReference type="EMBL" id="PDBW01000001">
    <property type="protein sequence ID" value="PFH03225.1"/>
    <property type="molecule type" value="Genomic_DNA"/>
</dbReference>
<dbReference type="SUPFAM" id="SSF52833">
    <property type="entry name" value="Thioredoxin-like"/>
    <property type="match status" value="1"/>
</dbReference>